<gene>
    <name evidence="3" type="ORF">SNOG_07318</name>
</gene>
<dbReference type="InParanoid" id="Q0ULP6"/>
<feature type="chain" id="PRO_5004177938" evidence="2">
    <location>
        <begin position="26"/>
        <end position="315"/>
    </location>
</feature>
<dbReference type="EMBL" id="CH445335">
    <property type="protein sequence ID" value="EAT84784.2"/>
    <property type="molecule type" value="Genomic_DNA"/>
</dbReference>
<dbReference type="RefSeq" id="XP_001797657.1">
    <property type="nucleotide sequence ID" value="XM_001797605.1"/>
</dbReference>
<accession>Q0ULP6</accession>
<protein>
    <submittedName>
        <fullName evidence="3">Uncharacterized protein</fullName>
    </submittedName>
</protein>
<evidence type="ECO:0000313" key="4">
    <source>
        <dbReference type="Proteomes" id="UP000001055"/>
    </source>
</evidence>
<sequence length="315" mass="33456">MFASKQFSAASLFFTLLLILPKIQAQGGAPNILSQLGGLSPDQLHQVIQGVVRPQVIGAQQATSFDEAQLEKLQSSGGEYNPAGFGRGGTVWTRQQAASDFLQKPNPAEGFKGKDIPTRPSNNADSQTQLDHVLKVIGLINDLLATISGVSAGSDMTLTTPEDGAEAAGQGNNLRVEQDRIKRESRVALSLPTTSTTSTSAATIGKIRGVRDPIYHLYLQASTSSPSTPVLGPESSAAEFTIGGTIQSRSTSLYLNVQNATTSYKPLKWESTATTTAWGLEGDTIITVQGSSYGRREFCAISEECSVFADRDVKS</sequence>
<dbReference type="VEuPathDB" id="FungiDB:JI435_305190"/>
<feature type="signal peptide" evidence="2">
    <location>
        <begin position="1"/>
        <end position="25"/>
    </location>
</feature>
<organism evidence="3 4">
    <name type="scientific">Phaeosphaeria nodorum (strain SN15 / ATCC MYA-4574 / FGSC 10173)</name>
    <name type="common">Glume blotch fungus</name>
    <name type="synonym">Parastagonospora nodorum</name>
    <dbReference type="NCBI Taxonomy" id="321614"/>
    <lineage>
        <taxon>Eukaryota</taxon>
        <taxon>Fungi</taxon>
        <taxon>Dikarya</taxon>
        <taxon>Ascomycota</taxon>
        <taxon>Pezizomycotina</taxon>
        <taxon>Dothideomycetes</taxon>
        <taxon>Pleosporomycetidae</taxon>
        <taxon>Pleosporales</taxon>
        <taxon>Pleosporineae</taxon>
        <taxon>Phaeosphaeriaceae</taxon>
        <taxon>Parastagonospora</taxon>
    </lineage>
</organism>
<dbReference type="AlphaFoldDB" id="Q0ULP6"/>
<evidence type="ECO:0000256" key="2">
    <source>
        <dbReference type="SAM" id="SignalP"/>
    </source>
</evidence>
<keyword evidence="2" id="KW-0732">Signal</keyword>
<feature type="region of interest" description="Disordered" evidence="1">
    <location>
        <begin position="103"/>
        <end position="126"/>
    </location>
</feature>
<evidence type="ECO:0000313" key="3">
    <source>
        <dbReference type="EMBL" id="EAT84784.2"/>
    </source>
</evidence>
<dbReference type="Proteomes" id="UP000001055">
    <property type="component" value="Unassembled WGS sequence"/>
</dbReference>
<name>Q0ULP6_PHANO</name>
<proteinExistence type="predicted"/>
<dbReference type="KEGG" id="pno:SNOG_07318"/>
<evidence type="ECO:0000256" key="1">
    <source>
        <dbReference type="SAM" id="MobiDB-lite"/>
    </source>
</evidence>
<dbReference type="VEuPathDB" id="FungiDB:JI435_073180"/>
<dbReference type="eggNOG" id="KOG1208">
    <property type="taxonomic scope" value="Eukaryota"/>
</dbReference>
<reference evidence="4" key="1">
    <citation type="journal article" date="2007" name="Plant Cell">
        <title>Dothideomycete-plant interactions illuminated by genome sequencing and EST analysis of the wheat pathogen Stagonospora nodorum.</title>
        <authorList>
            <person name="Hane J.K."/>
            <person name="Lowe R.G."/>
            <person name="Solomon P.S."/>
            <person name="Tan K.C."/>
            <person name="Schoch C.L."/>
            <person name="Spatafora J.W."/>
            <person name="Crous P.W."/>
            <person name="Kodira C."/>
            <person name="Birren B.W."/>
            <person name="Galagan J.E."/>
            <person name="Torriani S.F."/>
            <person name="McDonald B.A."/>
            <person name="Oliver R.P."/>
        </authorList>
    </citation>
    <scope>NUCLEOTIDE SEQUENCE [LARGE SCALE GENOMIC DNA]</scope>
    <source>
        <strain evidence="4">SN15 / ATCC MYA-4574 / FGSC 10173</strain>
    </source>
</reference>
<dbReference type="GeneID" id="5974550"/>
<dbReference type="HOGENOM" id="CLU_883106_0_0_1"/>